<accession>A0ABQ9G6Z7</accession>
<evidence type="ECO:0000313" key="3">
    <source>
        <dbReference type="Proteomes" id="UP001159363"/>
    </source>
</evidence>
<organism evidence="2 3">
    <name type="scientific">Dryococelus australis</name>
    <dbReference type="NCBI Taxonomy" id="614101"/>
    <lineage>
        <taxon>Eukaryota</taxon>
        <taxon>Metazoa</taxon>
        <taxon>Ecdysozoa</taxon>
        <taxon>Arthropoda</taxon>
        <taxon>Hexapoda</taxon>
        <taxon>Insecta</taxon>
        <taxon>Pterygota</taxon>
        <taxon>Neoptera</taxon>
        <taxon>Polyneoptera</taxon>
        <taxon>Phasmatodea</taxon>
        <taxon>Verophasmatodea</taxon>
        <taxon>Anareolatae</taxon>
        <taxon>Phasmatidae</taxon>
        <taxon>Eurycanthinae</taxon>
        <taxon>Dryococelus</taxon>
    </lineage>
</organism>
<evidence type="ECO:0000313" key="2">
    <source>
        <dbReference type="EMBL" id="KAJ8867207.1"/>
    </source>
</evidence>
<dbReference type="Proteomes" id="UP001159363">
    <property type="component" value="Chromosome 14"/>
</dbReference>
<dbReference type="SUPFAM" id="SSF53098">
    <property type="entry name" value="Ribonuclease H-like"/>
    <property type="match status" value="1"/>
</dbReference>
<sequence>MMTLSNEGKKNRNALPNLCQLAIHYLGIPVTEAASKRVFLSAGNIISPKRESLATHVEELVFLHENQILCLMPPSRIQFTCTMPSSQLQNLVGGLRFFLGHRLYLMTSFVVESLLSADDSTVLATLGIKCPQAAVHVGGRMRSVPLSSSCHFCYCSLLANDGCVVFCVDQDGPADLATPIQRLMGSMRALADGKIIQCLFSSADGLAVRLSAISIMAIGAAEEILGMLKSAAASSGYPRVNACGELFRCAGLSVRASWADTELMFFP</sequence>
<dbReference type="InterPro" id="IPR008906">
    <property type="entry name" value="HATC_C_dom"/>
</dbReference>
<comment type="caution">
    <text evidence="2">The sequence shown here is derived from an EMBL/GenBank/DDBJ whole genome shotgun (WGS) entry which is preliminary data.</text>
</comment>
<dbReference type="InterPro" id="IPR012337">
    <property type="entry name" value="RNaseH-like_sf"/>
</dbReference>
<dbReference type="Pfam" id="PF05699">
    <property type="entry name" value="Dimer_Tnp_hAT"/>
    <property type="match status" value="1"/>
</dbReference>
<reference evidence="2 3" key="1">
    <citation type="submission" date="2023-02" db="EMBL/GenBank/DDBJ databases">
        <title>LHISI_Scaffold_Assembly.</title>
        <authorList>
            <person name="Stuart O.P."/>
            <person name="Cleave R."/>
            <person name="Magrath M.J.L."/>
            <person name="Mikheyev A.S."/>
        </authorList>
    </citation>
    <scope>NUCLEOTIDE SEQUENCE [LARGE SCALE GENOMIC DNA]</scope>
    <source>
        <strain evidence="2">Daus_M_001</strain>
        <tissue evidence="2">Leg muscle</tissue>
    </source>
</reference>
<evidence type="ECO:0000259" key="1">
    <source>
        <dbReference type="Pfam" id="PF05699"/>
    </source>
</evidence>
<feature type="domain" description="HAT C-terminal dimerisation" evidence="1">
    <location>
        <begin position="9"/>
        <end position="66"/>
    </location>
</feature>
<keyword evidence="3" id="KW-1185">Reference proteome</keyword>
<name>A0ABQ9G6Z7_9NEOP</name>
<protein>
    <recommendedName>
        <fullName evidence="1">HAT C-terminal dimerisation domain-containing protein</fullName>
    </recommendedName>
</protein>
<proteinExistence type="predicted"/>
<gene>
    <name evidence="2" type="ORF">PR048_031002</name>
</gene>
<dbReference type="EMBL" id="JARBHB010000015">
    <property type="protein sequence ID" value="KAJ8867207.1"/>
    <property type="molecule type" value="Genomic_DNA"/>
</dbReference>